<name>A0A9D7XKN5_9BACT</name>
<reference evidence="5" key="1">
    <citation type="submission" date="2020-10" db="EMBL/GenBank/DDBJ databases">
        <title>Connecting structure to function with the recovery of over 1000 high-quality activated sludge metagenome-assembled genomes encoding full-length rRNA genes using long-read sequencing.</title>
        <authorList>
            <person name="Singleton C.M."/>
            <person name="Petriglieri F."/>
            <person name="Kristensen J.M."/>
            <person name="Kirkegaard R.H."/>
            <person name="Michaelsen T.Y."/>
            <person name="Andersen M.H."/>
            <person name="Karst S.M."/>
            <person name="Dueholm M.S."/>
            <person name="Nielsen P.H."/>
            <person name="Albertsen M."/>
        </authorList>
    </citation>
    <scope>NUCLEOTIDE SEQUENCE</scope>
    <source>
        <strain evidence="5">Skiv_18-Q3-R9-52_MAXAC.067</strain>
    </source>
</reference>
<keyword evidence="1 5" id="KW-0560">Oxidoreductase</keyword>
<proteinExistence type="predicted"/>
<dbReference type="Gene3D" id="1.10.1040.10">
    <property type="entry name" value="N-(1-d-carboxylethyl)-l-norvaline Dehydrogenase, domain 2"/>
    <property type="match status" value="1"/>
</dbReference>
<dbReference type="InterPro" id="IPR008927">
    <property type="entry name" value="6-PGluconate_DH-like_C_sf"/>
</dbReference>
<accession>A0A9D7XKN5</accession>
<evidence type="ECO:0000313" key="6">
    <source>
        <dbReference type="Proteomes" id="UP000886657"/>
    </source>
</evidence>
<dbReference type="Pfam" id="PF00725">
    <property type="entry name" value="3HCDH"/>
    <property type="match status" value="1"/>
</dbReference>
<sequence length="380" mass="40430">MKGPLGILGPGTLGLSAAQWAAECGVETLLLGRDLSHAEAGLLEIHSRWDRALGLGRLSREALDQAQTRLHSAAFGPDALQGAAILLEALPEDPGLKAPVLAAAAAWGPPELLVLSGTSALSIADLANRAGLTGRLVGFHLFVPVPRMAVVEVAVPEGTPGIWVERARELGQALQKRVVQVRDQPGFAAARMALAQGLEAMRLLEAGVASAEDLDALMTLGYGHPVGPLELSDRVGLDLRLCIAKGLEAAGEARFHPPMNLQRAVAEGATGCKAQQGFFSWKAGGKRHEKPGHGRPRHPGGRLRDLCRISARQSAAAGLRGPGRIGSAKLGTLEIIPFLNISLPRSKHGRHLLHPLRRRSDRPPERENRRVPVRPPRKGR</sequence>
<feature type="domain" description="3-hydroxyacyl-CoA dehydrogenase NAD binding" evidence="4">
    <location>
        <begin position="6"/>
        <end position="183"/>
    </location>
</feature>
<dbReference type="EMBL" id="JADKIO010000005">
    <property type="protein sequence ID" value="MBK9795814.1"/>
    <property type="molecule type" value="Genomic_DNA"/>
</dbReference>
<feature type="compositionally biased region" description="Basic residues" evidence="2">
    <location>
        <begin position="284"/>
        <end position="301"/>
    </location>
</feature>
<dbReference type="GO" id="GO:0008691">
    <property type="term" value="F:3-hydroxybutyryl-CoA dehydrogenase activity"/>
    <property type="evidence" value="ECO:0007669"/>
    <property type="project" value="UniProtKB-EC"/>
</dbReference>
<dbReference type="InterPro" id="IPR013328">
    <property type="entry name" value="6PGD_dom2"/>
</dbReference>
<dbReference type="GO" id="GO:0006631">
    <property type="term" value="P:fatty acid metabolic process"/>
    <property type="evidence" value="ECO:0007669"/>
    <property type="project" value="InterPro"/>
</dbReference>
<dbReference type="Gene3D" id="3.40.50.720">
    <property type="entry name" value="NAD(P)-binding Rossmann-like Domain"/>
    <property type="match status" value="1"/>
</dbReference>
<dbReference type="GO" id="GO:0070403">
    <property type="term" value="F:NAD+ binding"/>
    <property type="evidence" value="ECO:0007669"/>
    <property type="project" value="InterPro"/>
</dbReference>
<evidence type="ECO:0000259" key="4">
    <source>
        <dbReference type="Pfam" id="PF02737"/>
    </source>
</evidence>
<feature type="domain" description="3-hydroxyacyl-CoA dehydrogenase C-terminal" evidence="3">
    <location>
        <begin position="186"/>
        <end position="281"/>
    </location>
</feature>
<protein>
    <submittedName>
        <fullName evidence="5">3-hydroxybutyryl-CoA dehydrogenase</fullName>
        <ecNumber evidence="5">1.1.1.157</ecNumber>
    </submittedName>
</protein>
<dbReference type="Proteomes" id="UP000886657">
    <property type="component" value="Unassembled WGS sequence"/>
</dbReference>
<dbReference type="SUPFAM" id="SSF48179">
    <property type="entry name" value="6-phosphogluconate dehydrogenase C-terminal domain-like"/>
    <property type="match status" value="1"/>
</dbReference>
<dbReference type="SUPFAM" id="SSF51735">
    <property type="entry name" value="NAD(P)-binding Rossmann-fold domains"/>
    <property type="match status" value="1"/>
</dbReference>
<gene>
    <name evidence="5" type="ORF">IPP58_04860</name>
</gene>
<dbReference type="InterPro" id="IPR006108">
    <property type="entry name" value="3HC_DH_C"/>
</dbReference>
<dbReference type="InterPro" id="IPR036291">
    <property type="entry name" value="NAD(P)-bd_dom_sf"/>
</dbReference>
<feature type="compositionally biased region" description="Basic residues" evidence="2">
    <location>
        <begin position="371"/>
        <end position="380"/>
    </location>
</feature>
<feature type="region of interest" description="Disordered" evidence="2">
    <location>
        <begin position="283"/>
        <end position="303"/>
    </location>
</feature>
<dbReference type="PANTHER" id="PTHR48075">
    <property type="entry name" value="3-HYDROXYACYL-COA DEHYDROGENASE FAMILY PROTEIN"/>
    <property type="match status" value="1"/>
</dbReference>
<dbReference type="InterPro" id="IPR006176">
    <property type="entry name" value="3-OHacyl-CoA_DH_NAD-bd"/>
</dbReference>
<dbReference type="PANTHER" id="PTHR48075:SF5">
    <property type="entry name" value="3-HYDROXYBUTYRYL-COA DEHYDROGENASE"/>
    <property type="match status" value="1"/>
</dbReference>
<comment type="caution">
    <text evidence="5">The sequence shown here is derived from an EMBL/GenBank/DDBJ whole genome shotgun (WGS) entry which is preliminary data.</text>
</comment>
<organism evidence="5 6">
    <name type="scientific">Candidatus Geothrix skivensis</name>
    <dbReference type="NCBI Taxonomy" id="2954439"/>
    <lineage>
        <taxon>Bacteria</taxon>
        <taxon>Pseudomonadati</taxon>
        <taxon>Acidobacteriota</taxon>
        <taxon>Holophagae</taxon>
        <taxon>Holophagales</taxon>
        <taxon>Holophagaceae</taxon>
        <taxon>Geothrix</taxon>
    </lineage>
</organism>
<evidence type="ECO:0000256" key="2">
    <source>
        <dbReference type="SAM" id="MobiDB-lite"/>
    </source>
</evidence>
<evidence type="ECO:0000313" key="5">
    <source>
        <dbReference type="EMBL" id="MBK9795814.1"/>
    </source>
</evidence>
<dbReference type="Pfam" id="PF02737">
    <property type="entry name" value="3HCDH_N"/>
    <property type="match status" value="1"/>
</dbReference>
<feature type="region of interest" description="Disordered" evidence="2">
    <location>
        <begin position="350"/>
        <end position="380"/>
    </location>
</feature>
<evidence type="ECO:0000256" key="1">
    <source>
        <dbReference type="ARBA" id="ARBA00023002"/>
    </source>
</evidence>
<feature type="compositionally biased region" description="Basic and acidic residues" evidence="2">
    <location>
        <begin position="361"/>
        <end position="370"/>
    </location>
</feature>
<feature type="compositionally biased region" description="Basic residues" evidence="2">
    <location>
        <begin position="350"/>
        <end position="360"/>
    </location>
</feature>
<dbReference type="EC" id="1.1.1.157" evidence="5"/>
<dbReference type="AlphaFoldDB" id="A0A9D7XKN5"/>
<evidence type="ECO:0000259" key="3">
    <source>
        <dbReference type="Pfam" id="PF00725"/>
    </source>
</evidence>